<dbReference type="PROSITE" id="PS50110">
    <property type="entry name" value="RESPONSE_REGULATORY"/>
    <property type="match status" value="1"/>
</dbReference>
<dbReference type="PROSITE" id="PS51755">
    <property type="entry name" value="OMPR_PHOB"/>
    <property type="match status" value="1"/>
</dbReference>
<dbReference type="SUPFAM" id="SSF52172">
    <property type="entry name" value="CheY-like"/>
    <property type="match status" value="1"/>
</dbReference>
<dbReference type="Gene3D" id="6.10.250.690">
    <property type="match status" value="1"/>
</dbReference>
<evidence type="ECO:0000256" key="1">
    <source>
        <dbReference type="ARBA" id="ARBA00023125"/>
    </source>
</evidence>
<protein>
    <submittedName>
        <fullName evidence="6">Response regulator</fullName>
    </submittedName>
</protein>
<dbReference type="InterPro" id="IPR001867">
    <property type="entry name" value="OmpR/PhoB-type_DNA-bd"/>
</dbReference>
<dbReference type="Proteomes" id="UP001597295">
    <property type="component" value="Unassembled WGS sequence"/>
</dbReference>
<dbReference type="Pfam" id="PF00486">
    <property type="entry name" value="Trans_reg_C"/>
    <property type="match status" value="1"/>
</dbReference>
<reference evidence="7" key="1">
    <citation type="journal article" date="2019" name="Int. J. Syst. Evol. Microbiol.">
        <title>The Global Catalogue of Microorganisms (GCM) 10K type strain sequencing project: providing services to taxonomists for standard genome sequencing and annotation.</title>
        <authorList>
            <consortium name="The Broad Institute Genomics Platform"/>
            <consortium name="The Broad Institute Genome Sequencing Center for Infectious Disease"/>
            <person name="Wu L."/>
            <person name="Ma J."/>
        </authorList>
    </citation>
    <scope>NUCLEOTIDE SEQUENCE [LARGE SCALE GENOMIC DNA]</scope>
    <source>
        <strain evidence="7">CGMCC 1.19062</strain>
    </source>
</reference>
<dbReference type="InterPro" id="IPR036388">
    <property type="entry name" value="WH-like_DNA-bd_sf"/>
</dbReference>
<dbReference type="InterPro" id="IPR011006">
    <property type="entry name" value="CheY-like_superfamily"/>
</dbReference>
<accession>A0ABW5DQY4</accession>
<evidence type="ECO:0000256" key="3">
    <source>
        <dbReference type="PROSITE-ProRule" id="PRU01091"/>
    </source>
</evidence>
<keyword evidence="7" id="KW-1185">Reference proteome</keyword>
<dbReference type="CDD" id="cd17620">
    <property type="entry name" value="REC_OmpR_KdpE-like"/>
    <property type="match status" value="1"/>
</dbReference>
<feature type="domain" description="Response regulatory" evidence="4">
    <location>
        <begin position="6"/>
        <end position="119"/>
    </location>
</feature>
<dbReference type="Pfam" id="PF00072">
    <property type="entry name" value="Response_reg"/>
    <property type="match status" value="1"/>
</dbReference>
<dbReference type="SMART" id="SM00862">
    <property type="entry name" value="Trans_reg_C"/>
    <property type="match status" value="1"/>
</dbReference>
<dbReference type="Gene3D" id="3.40.50.2300">
    <property type="match status" value="1"/>
</dbReference>
<dbReference type="SMART" id="SM00448">
    <property type="entry name" value="REC"/>
    <property type="match status" value="1"/>
</dbReference>
<comment type="caution">
    <text evidence="6">The sequence shown here is derived from an EMBL/GenBank/DDBJ whole genome shotgun (WGS) entry which is preliminary data.</text>
</comment>
<evidence type="ECO:0000256" key="2">
    <source>
        <dbReference type="PROSITE-ProRule" id="PRU00169"/>
    </source>
</evidence>
<dbReference type="PANTHER" id="PTHR48111:SF50">
    <property type="entry name" value="KDP OPERON TRANSCRIPTIONAL REGULATORY PROTEIN KDPE"/>
    <property type="match status" value="1"/>
</dbReference>
<feature type="modified residue" description="4-aspartylphosphate" evidence="2">
    <location>
        <position position="55"/>
    </location>
</feature>
<dbReference type="CDD" id="cd00383">
    <property type="entry name" value="trans_reg_C"/>
    <property type="match status" value="1"/>
</dbReference>
<proteinExistence type="predicted"/>
<organism evidence="6 7">
    <name type="scientific">Lacibacterium aquatile</name>
    <dbReference type="NCBI Taxonomy" id="1168082"/>
    <lineage>
        <taxon>Bacteria</taxon>
        <taxon>Pseudomonadati</taxon>
        <taxon>Pseudomonadota</taxon>
        <taxon>Alphaproteobacteria</taxon>
        <taxon>Rhodospirillales</taxon>
        <taxon>Rhodospirillaceae</taxon>
    </lineage>
</organism>
<name>A0ABW5DQY4_9PROT</name>
<gene>
    <name evidence="6" type="ORF">ACFSM5_08140</name>
</gene>
<dbReference type="EMBL" id="JBHUIP010000006">
    <property type="protein sequence ID" value="MFD2262854.1"/>
    <property type="molecule type" value="Genomic_DNA"/>
</dbReference>
<keyword evidence="2" id="KW-0597">Phosphoprotein</keyword>
<evidence type="ECO:0000259" key="4">
    <source>
        <dbReference type="PROSITE" id="PS50110"/>
    </source>
</evidence>
<dbReference type="Gene3D" id="1.10.10.10">
    <property type="entry name" value="Winged helix-like DNA-binding domain superfamily/Winged helix DNA-binding domain"/>
    <property type="match status" value="1"/>
</dbReference>
<dbReference type="PANTHER" id="PTHR48111">
    <property type="entry name" value="REGULATOR OF RPOS"/>
    <property type="match status" value="1"/>
</dbReference>
<dbReference type="InterPro" id="IPR001789">
    <property type="entry name" value="Sig_transdc_resp-reg_receiver"/>
</dbReference>
<evidence type="ECO:0000313" key="6">
    <source>
        <dbReference type="EMBL" id="MFD2262854.1"/>
    </source>
</evidence>
<sequence length="232" mass="25453">MTDPIKILVVDDEPQIRRLLRIGLESQRYSVVEAEHGRQALEQAALTAPDLVILDLGLPDIDGKQVIQGLRDWSSTPILVLTVRDGEAEKVAALDAGADDYVTKPFGMAELLARVRASLRHRLQKAGEVPAVELAGGVRIDLALRTVSRDGTPVSLTPKEYDLLALLARHAGKVLTHRQLLQDVWGPAHVEDIAYLRVFTRQVRQKLEADPARPAILVTESGVGYRLLMAAT</sequence>
<keyword evidence="1 3" id="KW-0238">DNA-binding</keyword>
<dbReference type="RefSeq" id="WP_379875823.1">
    <property type="nucleotide sequence ID" value="NZ_JBHUIP010000006.1"/>
</dbReference>
<feature type="domain" description="OmpR/PhoB-type" evidence="5">
    <location>
        <begin position="130"/>
        <end position="229"/>
    </location>
</feature>
<evidence type="ECO:0000313" key="7">
    <source>
        <dbReference type="Proteomes" id="UP001597295"/>
    </source>
</evidence>
<dbReference type="InterPro" id="IPR039420">
    <property type="entry name" value="WalR-like"/>
</dbReference>
<feature type="DNA-binding region" description="OmpR/PhoB-type" evidence="3">
    <location>
        <begin position="130"/>
        <end position="229"/>
    </location>
</feature>
<evidence type="ECO:0000259" key="5">
    <source>
        <dbReference type="PROSITE" id="PS51755"/>
    </source>
</evidence>